<keyword evidence="1 4" id="KW-0812">Transmembrane</keyword>
<dbReference type="PANTHER" id="PTHR12483:SF115">
    <property type="entry name" value="COPPER TRANSPORT PROTEIN"/>
    <property type="match status" value="1"/>
</dbReference>
<reference evidence="6" key="1">
    <citation type="submission" date="2021-04" db="EMBL/GenBank/DDBJ databases">
        <authorList>
            <consortium name="Molecular Ecology Group"/>
        </authorList>
    </citation>
    <scope>NUCLEOTIDE SEQUENCE</scope>
</reference>
<dbReference type="GO" id="GO:0005375">
    <property type="term" value="F:copper ion transmembrane transporter activity"/>
    <property type="evidence" value="ECO:0007669"/>
    <property type="project" value="UniProtKB-UniRule"/>
</dbReference>
<name>A0A8S3YQH1_9EUPU</name>
<keyword evidence="4" id="KW-0186">Copper</keyword>
<gene>
    <name evidence="6" type="ORF">CUNI_LOCUS3099</name>
</gene>
<organism evidence="6 7">
    <name type="scientific">Candidula unifasciata</name>
    <dbReference type="NCBI Taxonomy" id="100452"/>
    <lineage>
        <taxon>Eukaryota</taxon>
        <taxon>Metazoa</taxon>
        <taxon>Spiralia</taxon>
        <taxon>Lophotrochozoa</taxon>
        <taxon>Mollusca</taxon>
        <taxon>Gastropoda</taxon>
        <taxon>Heterobranchia</taxon>
        <taxon>Euthyneura</taxon>
        <taxon>Panpulmonata</taxon>
        <taxon>Eupulmonata</taxon>
        <taxon>Stylommatophora</taxon>
        <taxon>Helicina</taxon>
        <taxon>Helicoidea</taxon>
        <taxon>Geomitridae</taxon>
        <taxon>Candidula</taxon>
    </lineage>
</organism>
<comment type="similarity">
    <text evidence="4">Belongs to the copper transporter (Ctr) (TC 1.A.56) family. SLC31A subfamily.</text>
</comment>
<evidence type="ECO:0000256" key="1">
    <source>
        <dbReference type="ARBA" id="ARBA00022692"/>
    </source>
</evidence>
<keyword evidence="3 4" id="KW-0472">Membrane</keyword>
<dbReference type="InterPro" id="IPR007274">
    <property type="entry name" value="Cop_transporter"/>
</dbReference>
<evidence type="ECO:0000256" key="5">
    <source>
        <dbReference type="SAM" id="MobiDB-lite"/>
    </source>
</evidence>
<sequence>MDHNHDHSTMDHSHDHATMDHSNHVMQTTTGSNHDHGSGGHDHGSGGHGSMDMMYMKMYFHDGYSEYILFESCLTKSPGGMVGACFIVFFLAVLYEGLKFLREIVLQRSLAGKAHTVYTVDTLPAGSSQEQMVMQIRNPSVTSRMLTSSHFLQTLLHVIQVFISYCLMLVFMTYNVWLCVAIILGAGAGYFTFGWKRAMVVDSNEHCH</sequence>
<dbReference type="AlphaFoldDB" id="A0A8S3YQH1"/>
<dbReference type="GO" id="GO:0016020">
    <property type="term" value="C:membrane"/>
    <property type="evidence" value="ECO:0007669"/>
    <property type="project" value="UniProtKB-SubCell"/>
</dbReference>
<keyword evidence="4" id="KW-0406">Ion transport</keyword>
<feature type="transmembrane region" description="Helical" evidence="4">
    <location>
        <begin position="176"/>
        <end position="193"/>
    </location>
</feature>
<feature type="region of interest" description="Disordered" evidence="5">
    <location>
        <begin position="25"/>
        <end position="46"/>
    </location>
</feature>
<dbReference type="Pfam" id="PF04145">
    <property type="entry name" value="Ctr"/>
    <property type="match status" value="1"/>
</dbReference>
<keyword evidence="7" id="KW-1185">Reference proteome</keyword>
<feature type="transmembrane region" description="Helical" evidence="4">
    <location>
        <begin position="79"/>
        <end position="98"/>
    </location>
</feature>
<evidence type="ECO:0000256" key="4">
    <source>
        <dbReference type="RuleBase" id="RU367022"/>
    </source>
</evidence>
<comment type="caution">
    <text evidence="6">The sequence shown here is derived from an EMBL/GenBank/DDBJ whole genome shotgun (WGS) entry which is preliminary data.</text>
</comment>
<accession>A0A8S3YQH1</accession>
<evidence type="ECO:0000256" key="2">
    <source>
        <dbReference type="ARBA" id="ARBA00022989"/>
    </source>
</evidence>
<dbReference type="PANTHER" id="PTHR12483">
    <property type="entry name" value="SOLUTE CARRIER FAMILY 31 COPPER TRANSPORTERS"/>
    <property type="match status" value="1"/>
</dbReference>
<evidence type="ECO:0000256" key="3">
    <source>
        <dbReference type="ARBA" id="ARBA00023136"/>
    </source>
</evidence>
<proteinExistence type="inferred from homology"/>
<feature type="compositionally biased region" description="Basic and acidic residues" evidence="5">
    <location>
        <begin position="33"/>
        <end position="45"/>
    </location>
</feature>
<feature type="transmembrane region" description="Helical" evidence="4">
    <location>
        <begin position="151"/>
        <end position="170"/>
    </location>
</feature>
<comment type="subcellular location">
    <subcellularLocation>
        <location evidence="4">Membrane</location>
        <topology evidence="4">Multi-pass membrane protein</topology>
    </subcellularLocation>
</comment>
<dbReference type="EMBL" id="CAJHNH020000420">
    <property type="protein sequence ID" value="CAG5117541.1"/>
    <property type="molecule type" value="Genomic_DNA"/>
</dbReference>
<keyword evidence="2 4" id="KW-1133">Transmembrane helix</keyword>
<protein>
    <recommendedName>
        <fullName evidence="4">Copper transport protein</fullName>
    </recommendedName>
</protein>
<dbReference type="OrthoDB" id="161814at2759"/>
<dbReference type="Proteomes" id="UP000678393">
    <property type="component" value="Unassembled WGS sequence"/>
</dbReference>
<keyword evidence="4" id="KW-0813">Transport</keyword>
<evidence type="ECO:0000313" key="7">
    <source>
        <dbReference type="Proteomes" id="UP000678393"/>
    </source>
</evidence>
<keyword evidence="4" id="KW-0187">Copper transport</keyword>
<evidence type="ECO:0000313" key="6">
    <source>
        <dbReference type="EMBL" id="CAG5117541.1"/>
    </source>
</evidence>